<feature type="domain" description="Rhamnogalacturonase A/B/Epimerase-like pectate lyase" evidence="2">
    <location>
        <begin position="247"/>
        <end position="387"/>
    </location>
</feature>
<evidence type="ECO:0000313" key="3">
    <source>
        <dbReference type="EMBL" id="GJM64073.1"/>
    </source>
</evidence>
<dbReference type="SUPFAM" id="SSF51126">
    <property type="entry name" value="Pectin lyase-like"/>
    <property type="match status" value="2"/>
</dbReference>
<dbReference type="Pfam" id="PF12708">
    <property type="entry name" value="Pect-lyase_RHGA_epim"/>
    <property type="match status" value="2"/>
</dbReference>
<dbReference type="Proteomes" id="UP001310022">
    <property type="component" value="Unassembled WGS sequence"/>
</dbReference>
<feature type="domain" description="Rhamnogalacturonase A/B/Epimerase-like pectate lyase" evidence="2">
    <location>
        <begin position="678"/>
        <end position="735"/>
    </location>
</feature>
<dbReference type="EMBL" id="BQKE01000004">
    <property type="protein sequence ID" value="GJM64073.1"/>
    <property type="molecule type" value="Genomic_DNA"/>
</dbReference>
<dbReference type="InterPro" id="IPR012334">
    <property type="entry name" value="Pectin_lyas_fold"/>
</dbReference>
<dbReference type="InterPro" id="IPR011050">
    <property type="entry name" value="Pectin_lyase_fold/virulence"/>
</dbReference>
<evidence type="ECO:0000259" key="2">
    <source>
        <dbReference type="Pfam" id="PF12708"/>
    </source>
</evidence>
<dbReference type="AlphaFoldDB" id="A0AAN4W2C7"/>
<dbReference type="PANTHER" id="PTHR31339:SF9">
    <property type="entry name" value="PLASMIN AND FIBRONECTIN-BINDING PROTEIN A"/>
    <property type="match status" value="1"/>
</dbReference>
<comment type="caution">
    <text evidence="3">The sequence shown here is derived from an EMBL/GenBank/DDBJ whole genome shotgun (WGS) entry which is preliminary data.</text>
</comment>
<dbReference type="InterPro" id="IPR051801">
    <property type="entry name" value="GH28_Enzymes"/>
</dbReference>
<proteinExistence type="predicted"/>
<evidence type="ECO:0000256" key="1">
    <source>
        <dbReference type="SAM" id="SignalP"/>
    </source>
</evidence>
<dbReference type="SUPFAM" id="SSF49344">
    <property type="entry name" value="CBD9-like"/>
    <property type="match status" value="1"/>
</dbReference>
<keyword evidence="1" id="KW-0732">Signal</keyword>
<accession>A0AAN4W2C7</accession>
<reference evidence="3 4" key="1">
    <citation type="submission" date="2021-12" db="EMBL/GenBank/DDBJ databases">
        <title>Genome sequencing of bacteria with rrn-lacking chromosome and rrn-plasmid.</title>
        <authorList>
            <person name="Anda M."/>
            <person name="Iwasaki W."/>
        </authorList>
    </citation>
    <scope>NUCLEOTIDE SEQUENCE [LARGE SCALE GENOMIC DNA]</scope>
    <source>
        <strain evidence="3 4">NBRC 15940</strain>
    </source>
</reference>
<protein>
    <recommendedName>
        <fullName evidence="2">Rhamnogalacturonase A/B/Epimerase-like pectate lyase domain-containing protein</fullName>
    </recommendedName>
</protein>
<gene>
    <name evidence="3" type="ORF">PEDI_46250</name>
</gene>
<dbReference type="PANTHER" id="PTHR31339">
    <property type="entry name" value="PECTIN LYASE-RELATED"/>
    <property type="match status" value="1"/>
</dbReference>
<dbReference type="Gene3D" id="2.160.20.10">
    <property type="entry name" value="Single-stranded right-handed beta-helix, Pectin lyase-like"/>
    <property type="match status" value="2"/>
</dbReference>
<dbReference type="RefSeq" id="WP_338239157.1">
    <property type="nucleotide sequence ID" value="NZ_BQKE01000004.1"/>
</dbReference>
<dbReference type="NCBIfam" id="TIGR04183">
    <property type="entry name" value="Por_Secre_tail"/>
    <property type="match status" value="1"/>
</dbReference>
<evidence type="ECO:0000313" key="4">
    <source>
        <dbReference type="Proteomes" id="UP001310022"/>
    </source>
</evidence>
<dbReference type="InterPro" id="IPR026444">
    <property type="entry name" value="Secre_tail"/>
</dbReference>
<dbReference type="Gene3D" id="2.60.40.1190">
    <property type="match status" value="1"/>
</dbReference>
<dbReference type="InterPro" id="IPR024535">
    <property type="entry name" value="RHGA/B-epi-like_pectate_lyase"/>
</dbReference>
<organism evidence="3 4">
    <name type="scientific">Persicobacter diffluens</name>
    <dbReference type="NCBI Taxonomy" id="981"/>
    <lineage>
        <taxon>Bacteria</taxon>
        <taxon>Pseudomonadati</taxon>
        <taxon>Bacteroidota</taxon>
        <taxon>Cytophagia</taxon>
        <taxon>Cytophagales</taxon>
        <taxon>Persicobacteraceae</taxon>
        <taxon>Persicobacter</taxon>
    </lineage>
</organism>
<feature type="chain" id="PRO_5042820613" description="Rhamnogalacturonase A/B/Epimerase-like pectate lyase domain-containing protein" evidence="1">
    <location>
        <begin position="21"/>
        <end position="1187"/>
    </location>
</feature>
<sequence>MKKLLYIFLFWSILPLTTIAQDPIDLPYLENIKIDGDISDWVQQPYFNFALPGEFILTDYTGAYAGATDGQANIRLGYDNDALLVYWIWGDDQSYHSSSPEGNLLGDLFQVNLKKEGTEVKLGFNVGNNNQPVVHDLLNGQNIASQIAFNRIAADQKLWCEVAIPWSLVFEAFPNEGFDLNIGVWDSDRGDFLNEHVFEWAAGISDPSQAAYYPITVKKKDQPNEPVGEEKVYQPKFEQQDLVIARINAKERGAQGDGFTDDQPVLQRLIDEMHTHGGGVIYMPAGVYQLNKQLVLKSGVTLRGDWQNPLENGADQGTLLSIRWGKNTEGHPDGDDAAILMDRSTGLIDLGIWYPEQSFKNPVPYPWTIRQHFMNNATLENVTLVNVWKGIKLGPRPNQFLTLKDVYITPLKMGLERDQTYDCARMQNIVISPTVWEHSKLSGAPKSSTDQNNLREYMRNNTIGADIRHYAWTWMFNWVVEGCKIGVRTARSYIKHENKGPNGGFYKLQLIDNMIGMQIGDNNYQGWFVTDAEISSKYENSIGIATASDFETVTQLSNLSFFGNLKYGIKTNGAQGTLSLINSHFDLSQQAAYDIYGQAGHLSMISCTFEKAKNNLYLGDELQSVQVMGLAENIDIKDQTTNNVQPQIALGVFDAEELDAGIYQYHDQKYRPAKMDLFNVLAYGAVGDGEFDNTLAFTRALDAAKQNGGGTVFVPVGQYLLNGQIRVPTGVELRGVFDVPHHTLDINGGKPMKGSELYTIHGHGDERAGAFIELEANSAVRGFTIWHRDQVWNDGVFTPYPYAIANLGPDVWIKDITLVNAYNGVDLGSYESTGHHVDFLAGCVLRRGLYVDNNFGDGFVKNVHFIGHYWSNSEYPNRPQNWEQDRDAIIQSLEAFIFGYTENEQTLHTFVFGSKIGQRFITGKPTGKGASGTFVAHGTDESETSLYFDNIGDATFINYQLVAMSSPNPCHYMVMGPNVEGKAKFFNTLMWGYKPGPAIGIDMQSGDFTFQQINFTTHSTNDDYGVKQTGGKLKMTAPRFRLKKGANIFGVPDTAGKYLYFGPDIEGAEINGVIKRVPQPDGTVITDDSNGKVVWDKVEQTNPPQPPLAADRGVIRLFPNPVEDFLQLTYTSTKSLENFVIFNNEGRQMTNCYRIGNGIMVDSLPSGIYFLRLFSEQGSRDYKFLKQ</sequence>
<keyword evidence="4" id="KW-1185">Reference proteome</keyword>
<name>A0AAN4W2C7_9BACT</name>
<feature type="signal peptide" evidence="1">
    <location>
        <begin position="1"/>
        <end position="20"/>
    </location>
</feature>